<evidence type="ECO:0000313" key="6">
    <source>
        <dbReference type="EMBL" id="SFH85374.1"/>
    </source>
</evidence>
<dbReference type="PRINTS" id="PR00038">
    <property type="entry name" value="HTHLUXR"/>
</dbReference>
<dbReference type="SUPFAM" id="SSF46894">
    <property type="entry name" value="C-terminal effector domain of the bipartite response regulators"/>
    <property type="match status" value="1"/>
</dbReference>
<evidence type="ECO:0000256" key="3">
    <source>
        <dbReference type="SAM" id="MobiDB-lite"/>
    </source>
</evidence>
<dbReference type="SMART" id="SM00421">
    <property type="entry name" value="HTH_LUXR"/>
    <property type="match status" value="1"/>
</dbReference>
<sequence>MIRVMLIDDHALFRRGVRQIMSDDSHFEIVGEAASGAEGLASARTLRPDMILIDLHMKGMDGLETLRRFKDAGLGARHIMLTVSDAGEDLLEALRAGADGYLLKDMEPEDLCASLLKVATGTTVIHDRMTEALKHAALEPAAPPQRPAGEEELTEREQQILQCLADGLSNKAIARDLGITSTTVKVHVKNVMRKLHLASRLEAAVWKHQHMPRCDLSGRCPYEPFRGEANSLSGPGVRDCRAGADADSPQGRK</sequence>
<evidence type="ECO:0000259" key="5">
    <source>
        <dbReference type="PROSITE" id="PS50110"/>
    </source>
</evidence>
<dbReference type="InterPro" id="IPR011006">
    <property type="entry name" value="CheY-like_superfamily"/>
</dbReference>
<dbReference type="PROSITE" id="PS50043">
    <property type="entry name" value="HTH_LUXR_2"/>
    <property type="match status" value="1"/>
</dbReference>
<feature type="domain" description="HTH luxR-type" evidence="4">
    <location>
        <begin position="146"/>
        <end position="211"/>
    </location>
</feature>
<dbReference type="GO" id="GO:0000160">
    <property type="term" value="P:phosphorelay signal transduction system"/>
    <property type="evidence" value="ECO:0007669"/>
    <property type="project" value="InterPro"/>
</dbReference>
<dbReference type="GO" id="GO:0006355">
    <property type="term" value="P:regulation of DNA-templated transcription"/>
    <property type="evidence" value="ECO:0007669"/>
    <property type="project" value="InterPro"/>
</dbReference>
<dbReference type="AlphaFoldDB" id="A0A1I3DF62"/>
<keyword evidence="7" id="KW-1185">Reference proteome</keyword>
<protein>
    <submittedName>
        <fullName evidence="6">Two component transcriptional regulator, LuxR family</fullName>
    </submittedName>
</protein>
<dbReference type="EMBL" id="FOPU01000038">
    <property type="protein sequence ID" value="SFH85374.1"/>
    <property type="molecule type" value="Genomic_DNA"/>
</dbReference>
<dbReference type="InterPro" id="IPR016032">
    <property type="entry name" value="Sig_transdc_resp-reg_C-effctor"/>
</dbReference>
<dbReference type="RefSeq" id="WP_074969982.1">
    <property type="nucleotide sequence ID" value="NZ_CBCRYP010000050.1"/>
</dbReference>
<name>A0A1I3DF62_9RHOB</name>
<dbReference type="STRING" id="34004.SAMN04488021_1385"/>
<keyword evidence="1" id="KW-0238">DNA-binding</keyword>
<dbReference type="CDD" id="cd06170">
    <property type="entry name" value="LuxR_C_like"/>
    <property type="match status" value="1"/>
</dbReference>
<accession>A0A1I3DF62</accession>
<dbReference type="PANTHER" id="PTHR43214:SF38">
    <property type="entry name" value="NITRATE_NITRITE RESPONSE REGULATOR PROTEIN NARL"/>
    <property type="match status" value="1"/>
</dbReference>
<evidence type="ECO:0000256" key="1">
    <source>
        <dbReference type="ARBA" id="ARBA00023125"/>
    </source>
</evidence>
<feature type="modified residue" description="4-aspartylphosphate" evidence="2">
    <location>
        <position position="54"/>
    </location>
</feature>
<dbReference type="GO" id="GO:0003677">
    <property type="term" value="F:DNA binding"/>
    <property type="evidence" value="ECO:0007669"/>
    <property type="project" value="UniProtKB-KW"/>
</dbReference>
<evidence type="ECO:0000313" key="7">
    <source>
        <dbReference type="Proteomes" id="UP000183635"/>
    </source>
</evidence>
<dbReference type="InterPro" id="IPR000792">
    <property type="entry name" value="Tscrpt_reg_LuxR_C"/>
</dbReference>
<dbReference type="PANTHER" id="PTHR43214">
    <property type="entry name" value="TWO-COMPONENT RESPONSE REGULATOR"/>
    <property type="match status" value="1"/>
</dbReference>
<dbReference type="PROSITE" id="PS50110">
    <property type="entry name" value="RESPONSE_REGULATORY"/>
    <property type="match status" value="1"/>
</dbReference>
<dbReference type="SMART" id="SM00448">
    <property type="entry name" value="REC"/>
    <property type="match status" value="1"/>
</dbReference>
<feature type="domain" description="Response regulatory" evidence="5">
    <location>
        <begin position="3"/>
        <end position="119"/>
    </location>
</feature>
<dbReference type="InterPro" id="IPR039420">
    <property type="entry name" value="WalR-like"/>
</dbReference>
<organism evidence="6 7">
    <name type="scientific">Paracoccus aminovorans</name>
    <dbReference type="NCBI Taxonomy" id="34004"/>
    <lineage>
        <taxon>Bacteria</taxon>
        <taxon>Pseudomonadati</taxon>
        <taxon>Pseudomonadota</taxon>
        <taxon>Alphaproteobacteria</taxon>
        <taxon>Rhodobacterales</taxon>
        <taxon>Paracoccaceae</taxon>
        <taxon>Paracoccus</taxon>
    </lineage>
</organism>
<proteinExistence type="predicted"/>
<dbReference type="Proteomes" id="UP000183635">
    <property type="component" value="Unassembled WGS sequence"/>
</dbReference>
<dbReference type="NCBIfam" id="NF007935">
    <property type="entry name" value="PRK10651.1"/>
    <property type="match status" value="1"/>
</dbReference>
<gene>
    <name evidence="6" type="ORF">SAMN04488021_1385</name>
</gene>
<feature type="region of interest" description="Disordered" evidence="3">
    <location>
        <begin position="228"/>
        <end position="253"/>
    </location>
</feature>
<dbReference type="OrthoDB" id="3679796at2"/>
<evidence type="ECO:0000259" key="4">
    <source>
        <dbReference type="PROSITE" id="PS50043"/>
    </source>
</evidence>
<dbReference type="InterPro" id="IPR001789">
    <property type="entry name" value="Sig_transdc_resp-reg_receiver"/>
</dbReference>
<dbReference type="Pfam" id="PF00196">
    <property type="entry name" value="GerE"/>
    <property type="match status" value="1"/>
</dbReference>
<evidence type="ECO:0000256" key="2">
    <source>
        <dbReference type="PROSITE-ProRule" id="PRU00169"/>
    </source>
</evidence>
<keyword evidence="2" id="KW-0597">Phosphoprotein</keyword>
<dbReference type="SUPFAM" id="SSF52172">
    <property type="entry name" value="CheY-like"/>
    <property type="match status" value="1"/>
</dbReference>
<dbReference type="PROSITE" id="PS00622">
    <property type="entry name" value="HTH_LUXR_1"/>
    <property type="match status" value="1"/>
</dbReference>
<reference evidence="6 7" key="1">
    <citation type="submission" date="2016-10" db="EMBL/GenBank/DDBJ databases">
        <authorList>
            <person name="de Groot N.N."/>
        </authorList>
    </citation>
    <scope>NUCLEOTIDE SEQUENCE [LARGE SCALE GENOMIC DNA]</scope>
    <source>
        <strain evidence="6 7">DSM 8537</strain>
    </source>
</reference>
<dbReference type="Gene3D" id="3.40.50.2300">
    <property type="match status" value="1"/>
</dbReference>
<dbReference type="Pfam" id="PF00072">
    <property type="entry name" value="Response_reg"/>
    <property type="match status" value="1"/>
</dbReference>